<reference evidence="1 2" key="1">
    <citation type="submission" date="2018-08" db="EMBL/GenBank/DDBJ databases">
        <title>Microbacterium lemovicicum sp. nov., a bacterium isolated from a natural uranium-rich soil.</title>
        <authorList>
            <person name="ORTET P."/>
        </authorList>
    </citation>
    <scope>NUCLEOTIDE SEQUENCE [LARGE SCALE GENOMIC DNA]</scope>
    <source>
        <strain evidence="1 2">Viu22</strain>
    </source>
</reference>
<dbReference type="AlphaFoldDB" id="A0A3Q9J3V7"/>
<evidence type="ECO:0000313" key="1">
    <source>
        <dbReference type="EMBL" id="AZS37281.1"/>
    </source>
</evidence>
<evidence type="ECO:0000313" key="2">
    <source>
        <dbReference type="Proteomes" id="UP000276888"/>
    </source>
</evidence>
<keyword evidence="2" id="KW-1185">Reference proteome</keyword>
<sequence>MTDTTPLAPDFVTRIRAVDGVTDVFSYPTGLARVPGVIAAATGAAEDRRTDLAITVRDGVPTLATRIAASAVDRAPDAARRVADALLDLTPPNVRIAIQVARIH</sequence>
<gene>
    <name evidence="1" type="ORF">CVS47_01915</name>
</gene>
<name>A0A3Q9J3V7_9MICO</name>
<dbReference type="Proteomes" id="UP000276888">
    <property type="component" value="Chromosome"/>
</dbReference>
<proteinExistence type="predicted"/>
<dbReference type="RefSeq" id="WP_127095859.1">
    <property type="nucleotide sequence ID" value="NZ_CP031423.1"/>
</dbReference>
<dbReference type="KEGG" id="mlv:CVS47_01915"/>
<dbReference type="OrthoDB" id="5082939at2"/>
<protein>
    <submittedName>
        <fullName evidence="1">Uncharacterized protein</fullName>
    </submittedName>
</protein>
<accession>A0A3Q9J3V7</accession>
<organism evidence="1 2">
    <name type="scientific">Microbacterium lemovicicum</name>
    <dbReference type="NCBI Taxonomy" id="1072463"/>
    <lineage>
        <taxon>Bacteria</taxon>
        <taxon>Bacillati</taxon>
        <taxon>Actinomycetota</taxon>
        <taxon>Actinomycetes</taxon>
        <taxon>Micrococcales</taxon>
        <taxon>Microbacteriaceae</taxon>
        <taxon>Microbacterium</taxon>
    </lineage>
</organism>
<dbReference type="EMBL" id="CP031423">
    <property type="protein sequence ID" value="AZS37281.1"/>
    <property type="molecule type" value="Genomic_DNA"/>
</dbReference>